<dbReference type="RefSeq" id="WP_160626169.1">
    <property type="nucleotide sequence ID" value="NZ_CP047593.1"/>
</dbReference>
<evidence type="ECO:0000256" key="1">
    <source>
        <dbReference type="ARBA" id="ARBA00004651"/>
    </source>
</evidence>
<evidence type="ECO:0000256" key="6">
    <source>
        <dbReference type="ARBA" id="ARBA00022989"/>
    </source>
</evidence>
<reference evidence="10 11" key="1">
    <citation type="submission" date="2020-01" db="EMBL/GenBank/DDBJ databases">
        <title>Ponticoccus aerotolerans gen. nov., sp. nov., an anaerobic bacterium and proposal of Ponticoccusceae fam. nov., Ponticoccusles ord. nov. and Ponticoccuse classis nov. in the phylum Kiritimatiellaeota.</title>
        <authorList>
            <person name="Zhou L.Y."/>
            <person name="Du Z.J."/>
        </authorList>
    </citation>
    <scope>NUCLEOTIDE SEQUENCE [LARGE SCALE GENOMIC DNA]</scope>
    <source>
        <strain evidence="10 11">S-5007</strain>
    </source>
</reference>
<feature type="transmembrane region" description="Helical" evidence="8">
    <location>
        <begin position="213"/>
        <end position="236"/>
    </location>
</feature>
<feature type="transmembrane region" description="Helical" evidence="8">
    <location>
        <begin position="87"/>
        <end position="105"/>
    </location>
</feature>
<evidence type="ECO:0000313" key="10">
    <source>
        <dbReference type="EMBL" id="QHI68136.1"/>
    </source>
</evidence>
<feature type="transmembrane region" description="Helical" evidence="8">
    <location>
        <begin position="300"/>
        <end position="323"/>
    </location>
</feature>
<feature type="transmembrane region" description="Helical" evidence="8">
    <location>
        <begin position="48"/>
        <end position="67"/>
    </location>
</feature>
<evidence type="ECO:0000256" key="7">
    <source>
        <dbReference type="ARBA" id="ARBA00023136"/>
    </source>
</evidence>
<comment type="subcellular location">
    <subcellularLocation>
        <location evidence="1">Cell membrane</location>
        <topology evidence="1">Multi-pass membrane protein</topology>
    </subcellularLocation>
</comment>
<feature type="transmembrane region" description="Helical" evidence="8">
    <location>
        <begin position="242"/>
        <end position="258"/>
    </location>
</feature>
<gene>
    <name evidence="10" type="ORF">GT409_01285</name>
</gene>
<dbReference type="KEGG" id="taer:GT409_01285"/>
<protein>
    <recommendedName>
        <fullName evidence="9">Citrate transporter-like domain-containing protein</fullName>
    </recommendedName>
</protein>
<sequence length="433" mass="47284">MLIPIIIFLVVYFFIATELIDKTIAALIGAGLMIGLHLVHYEDALSAVDLNVIFLLVGMMMVVNTLTDTGVFEWLAIRLARLARGNGLLITVFFMVLTAVLSAFLDNVTTVILMAPITILLCQLLEMPAVPVLIMEAVFSNIGGTATLVGDPPNILIGSQTHLSFNDFLVNLSPPVLVMMVLLLGVMALMFRKQIQTTEQTRKRISQSRPEKAILQPLILKKALVVFGLILAGFFASRALNIEPGIIAIAGAMLMVLVCKKDIHHCLMHVEWNTILFFAGLFMMISALEHNHVFEKMGDGILHLCGGNLTATVLTILWFSAIASALVDNIPLVMAMIPLVKGIIPVFAQQMGIDDPLLIQAQISEPLFWALALGACLGGNGTLVGASANVVISQMANRNNCPITFWSFTKYGFPFMIASLLVAHCYLYVRFFL</sequence>
<feature type="domain" description="Citrate transporter-like" evidence="9">
    <location>
        <begin position="12"/>
        <end position="351"/>
    </location>
</feature>
<accession>A0A6P1M972</accession>
<dbReference type="EMBL" id="CP047593">
    <property type="protein sequence ID" value="QHI68136.1"/>
    <property type="molecule type" value="Genomic_DNA"/>
</dbReference>
<comment type="similarity">
    <text evidence="2">Belongs to the CitM (TC 2.A.11) transporter family.</text>
</comment>
<keyword evidence="7 8" id="KW-0472">Membrane</keyword>
<feature type="transmembrane region" description="Helical" evidence="8">
    <location>
        <begin position="368"/>
        <end position="391"/>
    </location>
</feature>
<keyword evidence="6 8" id="KW-1133">Transmembrane helix</keyword>
<dbReference type="AlphaFoldDB" id="A0A6P1M972"/>
<dbReference type="PANTHER" id="PTHR43568">
    <property type="entry name" value="P PROTEIN"/>
    <property type="match status" value="1"/>
</dbReference>
<evidence type="ECO:0000313" key="11">
    <source>
        <dbReference type="Proteomes" id="UP000464954"/>
    </source>
</evidence>
<dbReference type="InterPro" id="IPR051475">
    <property type="entry name" value="Diverse_Ion_Transporter"/>
</dbReference>
<evidence type="ECO:0000256" key="2">
    <source>
        <dbReference type="ARBA" id="ARBA00009843"/>
    </source>
</evidence>
<feature type="transmembrane region" description="Helical" evidence="8">
    <location>
        <begin position="270"/>
        <end position="288"/>
    </location>
</feature>
<evidence type="ECO:0000256" key="3">
    <source>
        <dbReference type="ARBA" id="ARBA00022448"/>
    </source>
</evidence>
<dbReference type="Pfam" id="PF03600">
    <property type="entry name" value="CitMHS"/>
    <property type="match status" value="1"/>
</dbReference>
<organism evidence="10 11">
    <name type="scientific">Tichowtungia aerotolerans</name>
    <dbReference type="NCBI Taxonomy" id="2697043"/>
    <lineage>
        <taxon>Bacteria</taxon>
        <taxon>Pseudomonadati</taxon>
        <taxon>Kiritimatiellota</taxon>
        <taxon>Tichowtungiia</taxon>
        <taxon>Tichowtungiales</taxon>
        <taxon>Tichowtungiaceae</taxon>
        <taxon>Tichowtungia</taxon>
    </lineage>
</organism>
<evidence type="ECO:0000256" key="8">
    <source>
        <dbReference type="SAM" id="Phobius"/>
    </source>
</evidence>
<dbReference type="InterPro" id="IPR000802">
    <property type="entry name" value="Arsenical_pump_ArsB"/>
</dbReference>
<name>A0A6P1M972_9BACT</name>
<evidence type="ECO:0000256" key="5">
    <source>
        <dbReference type="ARBA" id="ARBA00022692"/>
    </source>
</evidence>
<feature type="transmembrane region" description="Helical" evidence="8">
    <location>
        <begin position="330"/>
        <end position="348"/>
    </location>
</feature>
<evidence type="ECO:0000256" key="4">
    <source>
        <dbReference type="ARBA" id="ARBA00022475"/>
    </source>
</evidence>
<feature type="transmembrane region" description="Helical" evidence="8">
    <location>
        <begin position="411"/>
        <end position="429"/>
    </location>
</feature>
<feature type="transmembrane region" description="Helical" evidence="8">
    <location>
        <begin position="172"/>
        <end position="192"/>
    </location>
</feature>
<proteinExistence type="inferred from homology"/>
<dbReference type="Proteomes" id="UP000464954">
    <property type="component" value="Chromosome"/>
</dbReference>
<dbReference type="PRINTS" id="PR00758">
    <property type="entry name" value="ARSENICPUMP"/>
</dbReference>
<keyword evidence="11" id="KW-1185">Reference proteome</keyword>
<keyword evidence="3" id="KW-0813">Transport</keyword>
<keyword evidence="5 8" id="KW-0812">Transmembrane</keyword>
<dbReference type="GO" id="GO:0015105">
    <property type="term" value="F:arsenite transmembrane transporter activity"/>
    <property type="evidence" value="ECO:0007669"/>
    <property type="project" value="InterPro"/>
</dbReference>
<dbReference type="CDD" id="cd01116">
    <property type="entry name" value="P_permease"/>
    <property type="match status" value="1"/>
</dbReference>
<dbReference type="InterPro" id="IPR004680">
    <property type="entry name" value="Cit_transptr-like_dom"/>
</dbReference>
<evidence type="ECO:0000259" key="9">
    <source>
        <dbReference type="Pfam" id="PF03600"/>
    </source>
</evidence>
<dbReference type="GO" id="GO:0005886">
    <property type="term" value="C:plasma membrane"/>
    <property type="evidence" value="ECO:0007669"/>
    <property type="project" value="UniProtKB-SubCell"/>
</dbReference>
<keyword evidence="4" id="KW-1003">Cell membrane</keyword>
<feature type="transmembrane region" description="Helical" evidence="8">
    <location>
        <begin position="6"/>
        <end position="36"/>
    </location>
</feature>
<dbReference type="PANTHER" id="PTHR43568:SF1">
    <property type="entry name" value="P PROTEIN"/>
    <property type="match status" value="1"/>
</dbReference>
<feature type="transmembrane region" description="Helical" evidence="8">
    <location>
        <begin position="112"/>
        <end position="134"/>
    </location>
</feature>